<evidence type="ECO:0008006" key="4">
    <source>
        <dbReference type="Google" id="ProtNLM"/>
    </source>
</evidence>
<evidence type="ECO:0000256" key="1">
    <source>
        <dbReference type="SAM" id="MobiDB-lite"/>
    </source>
</evidence>
<sequence length="491" mass="53637">MRFFSWFLSILLHVVAAVLLIQAVRLAPPEAPECMELDLTRLERPEEAPLPVPAPLPAPAPAPLPAPAEQARPEPAPLPMDKTVVLDDAPPPPPAEAPAAVPQSWPEPGVAEISPVKVPRTEPLSKPVPPPASGPDPDAGKIIVRKDDTIVHRGHEARFGRSMMADYYSYSSSEFSGQFRTRDDRTISIIDARNTQYGRFLLYDSKHKTLRRLKEFGKYVYTIGPSAWEDEPVVGTITFLAKNDRIERFILTTDDDRLAHFPVKVHVREEEVRFPTNAGIRSGYVSLPPEGEKGRGVVAVHGNRCVEQGLLLGFTRTLSARGLASLSFEPRGCEDGSGTPESVETLVSDTRAALSHFGELAPVDFRKVGLWGYGPGVPVAVEAAHGGALSPAFLICVLDDALQVEAFPGKEILSRLDMPVFWLITGRDVSRWQGAVATLESLRDGGKRFTVVISPVRENFGTDGSAQAAWVERVTENHVRLAVSWLENLGL</sequence>
<dbReference type="RefSeq" id="WP_158947014.1">
    <property type="nucleotide sequence ID" value="NZ_CP046400.1"/>
</dbReference>
<reference evidence="2 3" key="1">
    <citation type="submission" date="2019-11" db="EMBL/GenBank/DDBJ databases">
        <authorList>
            <person name="Zheng R.K."/>
            <person name="Sun C.M."/>
        </authorList>
    </citation>
    <scope>NUCLEOTIDE SEQUENCE [LARGE SCALE GENOMIC DNA]</scope>
    <source>
        <strain evidence="2 3">SRB007</strain>
    </source>
</reference>
<feature type="compositionally biased region" description="Pro residues" evidence="1">
    <location>
        <begin position="48"/>
        <end position="66"/>
    </location>
</feature>
<dbReference type="KEGG" id="psel:GM415_06520"/>
<dbReference type="Gene3D" id="3.40.50.1820">
    <property type="entry name" value="alpha/beta hydrolase"/>
    <property type="match status" value="1"/>
</dbReference>
<evidence type="ECO:0000313" key="2">
    <source>
        <dbReference type="EMBL" id="QGY39789.1"/>
    </source>
</evidence>
<dbReference type="SUPFAM" id="SSF53474">
    <property type="entry name" value="alpha/beta-Hydrolases"/>
    <property type="match status" value="1"/>
</dbReference>
<gene>
    <name evidence="2" type="ORF">GM415_06520</name>
</gene>
<feature type="region of interest" description="Disordered" evidence="1">
    <location>
        <begin position="48"/>
        <end position="141"/>
    </location>
</feature>
<keyword evidence="3" id="KW-1185">Reference proteome</keyword>
<proteinExistence type="predicted"/>
<dbReference type="Proteomes" id="UP000428328">
    <property type="component" value="Chromosome"/>
</dbReference>
<accession>A0A6I6JF33</accession>
<organism evidence="2 3">
    <name type="scientific">Pseudodesulfovibrio cashew</name>
    <dbReference type="NCBI Taxonomy" id="2678688"/>
    <lineage>
        <taxon>Bacteria</taxon>
        <taxon>Pseudomonadati</taxon>
        <taxon>Thermodesulfobacteriota</taxon>
        <taxon>Desulfovibrionia</taxon>
        <taxon>Desulfovibrionales</taxon>
        <taxon>Desulfovibrionaceae</taxon>
    </lineage>
</organism>
<dbReference type="EMBL" id="CP046400">
    <property type="protein sequence ID" value="QGY39789.1"/>
    <property type="molecule type" value="Genomic_DNA"/>
</dbReference>
<dbReference type="AlphaFoldDB" id="A0A6I6JF33"/>
<evidence type="ECO:0000313" key="3">
    <source>
        <dbReference type="Proteomes" id="UP000428328"/>
    </source>
</evidence>
<dbReference type="InterPro" id="IPR029058">
    <property type="entry name" value="AB_hydrolase_fold"/>
</dbReference>
<name>A0A6I6JF33_9BACT</name>
<protein>
    <recommendedName>
        <fullName evidence="4">Alpha/beta hydrolase</fullName>
    </recommendedName>
</protein>